<name>A0ACB8JJL3_CITSI</name>
<dbReference type="Proteomes" id="UP000829398">
    <property type="component" value="Chromosome 7"/>
</dbReference>
<sequence>MLNSNSMSCLATLVWCFSLFSLLNSDSCFALSNETDRLALLAIKSQLQDPLGVTSSWNNSINLCQWTGVTCGHRHQRVTELDLRNQSIGGFLSPYVGNLSFLRVINLANNDFYGEIPNEAGRLFRLETLLLTNNSFSGKIPTNLSRCSNLIDFRVRGNHLVGEVPVDIGYSWLKLEVLSFADNQLTGQFPPSIGNLSALQVINIGVNGLSGRFPDCLGQLRDLYYFSIEENNFFGTFPVSIFNISSLQTISLAFNRFEGSLPVDIGFNLPNLAYLDVGQNNLTGTLPHSLSNVSNLKGLELFDNSFSGNVRIDFGSLLNLNWLNLKDNNLGGGTISDLDFVTLLTNCSKLEALEIGSNRFGGVLPHSIANLSTTVTSIDMQHNQISGSIPFEMKNLVKLNALYLHYNQLNGIIPHTIGELRNLQSMSLSANNMTGTIPDSLGNLTLLTGLWLRINNLQGGIPSSLGNCQNLMELSISQNRITGALPKQILGIKTLSTLLDLSDNLLSGPIPVEVGNLKNLGALYVSRNQFSGEIPTTLSSCTSLEYLDMHENSFSGSIPFALNSLKSIKAIDLSCNNLSGQIPKYFENLLFLELLNLSYNHFEGEVPTKGVFSSKINISLLGNEKLCGGLNELHLPPCHSTGPRKSTVTLLKVLLPVIGSVLILLTCRIVVENRRRKLAHKSSSTLRVEQRFPMVSYAELSKATNEFSSSNIIGQGSFSSVYKGNLGENAMPVAVKVMNLKQKGATKSFVAECEALRNIRHRNLIKIITVCSSIDFKGIEFKALVYEYLPCGSLEDWLHQSNDQLEAGNLNLIQRLNVVIDVASVIEYLHHHCQPPIVHGDIKPSNILLDYDLIAHVGDFGLARFLSDRSPCTILETSSSSIGIKGTVGYIAPESEMSFPFQEYGMGGDVSMTGDVYSFGILLLEMFTRRRPTDNMFNDGLTLHEFAKMSLPEKLMEIVDPSLLLDLKPRASNSSNPGNYGAKIEECLATIVKIGVLCSMESPSERMQIIDVVAKLGAAKEVFIGRRA</sequence>
<proteinExistence type="predicted"/>
<evidence type="ECO:0000313" key="2">
    <source>
        <dbReference type="Proteomes" id="UP000829398"/>
    </source>
</evidence>
<evidence type="ECO:0000313" key="1">
    <source>
        <dbReference type="EMBL" id="KAH9717770.1"/>
    </source>
</evidence>
<comment type="caution">
    <text evidence="1">The sequence shown here is derived from an EMBL/GenBank/DDBJ whole genome shotgun (WGS) entry which is preliminary data.</text>
</comment>
<accession>A0ACB8JJL3</accession>
<dbReference type="EMBL" id="CM039176">
    <property type="protein sequence ID" value="KAH9717770.1"/>
    <property type="molecule type" value="Genomic_DNA"/>
</dbReference>
<keyword evidence="2" id="KW-1185">Reference proteome</keyword>
<reference evidence="2" key="1">
    <citation type="journal article" date="2023" name="Hortic. Res.">
        <title>A chromosome-level phased genome enabling allele-level studies in sweet orange: a case study on citrus Huanglongbing tolerance.</title>
        <authorList>
            <person name="Wu B."/>
            <person name="Yu Q."/>
            <person name="Deng Z."/>
            <person name="Duan Y."/>
            <person name="Luo F."/>
            <person name="Gmitter F. Jr."/>
        </authorList>
    </citation>
    <scope>NUCLEOTIDE SEQUENCE [LARGE SCALE GENOMIC DNA]</scope>
    <source>
        <strain evidence="2">cv. Valencia</strain>
    </source>
</reference>
<organism evidence="1 2">
    <name type="scientific">Citrus sinensis</name>
    <name type="common">Sweet orange</name>
    <name type="synonym">Citrus aurantium var. sinensis</name>
    <dbReference type="NCBI Taxonomy" id="2711"/>
    <lineage>
        <taxon>Eukaryota</taxon>
        <taxon>Viridiplantae</taxon>
        <taxon>Streptophyta</taxon>
        <taxon>Embryophyta</taxon>
        <taxon>Tracheophyta</taxon>
        <taxon>Spermatophyta</taxon>
        <taxon>Magnoliopsida</taxon>
        <taxon>eudicotyledons</taxon>
        <taxon>Gunneridae</taxon>
        <taxon>Pentapetalae</taxon>
        <taxon>rosids</taxon>
        <taxon>malvids</taxon>
        <taxon>Sapindales</taxon>
        <taxon>Rutaceae</taxon>
        <taxon>Aurantioideae</taxon>
        <taxon>Citrus</taxon>
    </lineage>
</organism>
<protein>
    <submittedName>
        <fullName evidence="1">Receptor-like protein kinase</fullName>
    </submittedName>
</protein>
<gene>
    <name evidence="1" type="ORF">KPL71_021958</name>
</gene>